<dbReference type="CDD" id="cd06261">
    <property type="entry name" value="TM_PBP2"/>
    <property type="match status" value="1"/>
</dbReference>
<keyword evidence="4 7" id="KW-0812">Transmembrane</keyword>
<evidence type="ECO:0000256" key="2">
    <source>
        <dbReference type="ARBA" id="ARBA00022448"/>
    </source>
</evidence>
<dbReference type="InterPro" id="IPR000515">
    <property type="entry name" value="MetI-like"/>
</dbReference>
<evidence type="ECO:0000256" key="4">
    <source>
        <dbReference type="ARBA" id="ARBA00022692"/>
    </source>
</evidence>
<dbReference type="PANTHER" id="PTHR43386">
    <property type="entry name" value="OLIGOPEPTIDE TRANSPORT SYSTEM PERMEASE PROTEIN APPC"/>
    <property type="match status" value="1"/>
</dbReference>
<dbReference type="RefSeq" id="WP_124935149.1">
    <property type="nucleotide sequence ID" value="NZ_RJVQ01000001.1"/>
</dbReference>
<keyword evidence="10" id="KW-1185">Reference proteome</keyword>
<dbReference type="Pfam" id="PF00528">
    <property type="entry name" value="BPD_transp_1"/>
    <property type="match status" value="1"/>
</dbReference>
<comment type="similarity">
    <text evidence="7">Belongs to the binding-protein-dependent transport system permease family.</text>
</comment>
<name>A0A3N9TJQ1_9VIBR</name>
<dbReference type="AlphaFoldDB" id="A0A3N9TJQ1"/>
<keyword evidence="5 7" id="KW-1133">Transmembrane helix</keyword>
<feature type="transmembrane region" description="Helical" evidence="7">
    <location>
        <begin position="103"/>
        <end position="126"/>
    </location>
</feature>
<feature type="transmembrane region" description="Helical" evidence="7">
    <location>
        <begin position="132"/>
        <end position="150"/>
    </location>
</feature>
<evidence type="ECO:0000259" key="8">
    <source>
        <dbReference type="PROSITE" id="PS50928"/>
    </source>
</evidence>
<reference evidence="9 10" key="1">
    <citation type="submission" date="2018-11" db="EMBL/GenBank/DDBJ databases">
        <title>Vibrio LJC006 sp. nov., isolated from seawater during the bloom of the enteromorpha.</title>
        <authorList>
            <person name="Liang J."/>
        </authorList>
    </citation>
    <scope>NUCLEOTIDE SEQUENCE [LARGE SCALE GENOMIC DNA]</scope>
    <source>
        <strain evidence="9 10">LJC006</strain>
    </source>
</reference>
<dbReference type="EMBL" id="RJVQ01000001">
    <property type="protein sequence ID" value="RQW64497.1"/>
    <property type="molecule type" value="Genomic_DNA"/>
</dbReference>
<protein>
    <submittedName>
        <fullName evidence="9">ABC transporter permease</fullName>
    </submittedName>
</protein>
<dbReference type="PROSITE" id="PS50928">
    <property type="entry name" value="ABC_TM1"/>
    <property type="match status" value="1"/>
</dbReference>
<proteinExistence type="inferred from homology"/>
<evidence type="ECO:0000256" key="1">
    <source>
        <dbReference type="ARBA" id="ARBA00004651"/>
    </source>
</evidence>
<evidence type="ECO:0000313" key="9">
    <source>
        <dbReference type="EMBL" id="RQW64497.1"/>
    </source>
</evidence>
<comment type="subcellular location">
    <subcellularLocation>
        <location evidence="1 7">Cell membrane</location>
        <topology evidence="1 7">Multi-pass membrane protein</topology>
    </subcellularLocation>
</comment>
<comment type="caution">
    <text evidence="9">The sequence shown here is derived from an EMBL/GenBank/DDBJ whole genome shotgun (WGS) entry which is preliminary data.</text>
</comment>
<evidence type="ECO:0000256" key="3">
    <source>
        <dbReference type="ARBA" id="ARBA00022475"/>
    </source>
</evidence>
<dbReference type="Proteomes" id="UP000281112">
    <property type="component" value="Unassembled WGS sequence"/>
</dbReference>
<dbReference type="Gene3D" id="1.10.3720.10">
    <property type="entry name" value="MetI-like"/>
    <property type="match status" value="1"/>
</dbReference>
<keyword evidence="6 7" id="KW-0472">Membrane</keyword>
<feature type="transmembrane region" description="Helical" evidence="7">
    <location>
        <begin position="68"/>
        <end position="91"/>
    </location>
</feature>
<feature type="transmembrane region" description="Helical" evidence="7">
    <location>
        <begin position="193"/>
        <end position="215"/>
    </location>
</feature>
<feature type="transmembrane region" description="Helical" evidence="7">
    <location>
        <begin position="7"/>
        <end position="28"/>
    </location>
</feature>
<dbReference type="SUPFAM" id="SSF161098">
    <property type="entry name" value="MetI-like"/>
    <property type="match status" value="1"/>
</dbReference>
<feature type="domain" description="ABC transmembrane type-1" evidence="8">
    <location>
        <begin position="68"/>
        <end position="257"/>
    </location>
</feature>
<accession>A0A3N9TJQ1</accession>
<dbReference type="GO" id="GO:0055085">
    <property type="term" value="P:transmembrane transport"/>
    <property type="evidence" value="ECO:0007669"/>
    <property type="project" value="InterPro"/>
</dbReference>
<dbReference type="OrthoDB" id="9805884at2"/>
<evidence type="ECO:0000313" key="10">
    <source>
        <dbReference type="Proteomes" id="UP000281112"/>
    </source>
</evidence>
<feature type="transmembrane region" description="Helical" evidence="7">
    <location>
        <begin position="235"/>
        <end position="257"/>
    </location>
</feature>
<dbReference type="GO" id="GO:0005886">
    <property type="term" value="C:plasma membrane"/>
    <property type="evidence" value="ECO:0007669"/>
    <property type="project" value="UniProtKB-SubCell"/>
</dbReference>
<gene>
    <name evidence="9" type="ORF">EES38_00155</name>
</gene>
<evidence type="ECO:0000256" key="7">
    <source>
        <dbReference type="RuleBase" id="RU363032"/>
    </source>
</evidence>
<evidence type="ECO:0000256" key="6">
    <source>
        <dbReference type="ARBA" id="ARBA00023136"/>
    </source>
</evidence>
<dbReference type="InterPro" id="IPR050366">
    <property type="entry name" value="BP-dependent_transpt_permease"/>
</dbReference>
<dbReference type="InterPro" id="IPR035906">
    <property type="entry name" value="MetI-like_sf"/>
</dbReference>
<organism evidence="9 10">
    <name type="scientific">Vibrio viridaestus</name>
    <dbReference type="NCBI Taxonomy" id="2487322"/>
    <lineage>
        <taxon>Bacteria</taxon>
        <taxon>Pseudomonadati</taxon>
        <taxon>Pseudomonadota</taxon>
        <taxon>Gammaproteobacteria</taxon>
        <taxon>Vibrionales</taxon>
        <taxon>Vibrionaceae</taxon>
        <taxon>Vibrio</taxon>
    </lineage>
</organism>
<keyword evidence="2 7" id="KW-0813">Transport</keyword>
<sequence length="272" mass="28551">MKQISASLLIGGIITFALVFCAILSQFWTPADPTAINILNRLKGPGSGGILGADQFGRDELSMIMSGAWVSLGIAFSSIFIGGLIGTALGVTAASKRGPFESIVMRVNDILFAFPPVLSAILLAAILGGGPITTIVAIAVFMIPVFTRITRGAALQIWARDYILAAQMAGKNNTRITIEHVLPNIASQIIVQIAIQTGLGILTEAGLSFLGLGVAPPTPSWGRMLADAQTYLTQAPHLVVVPGLTICIAVLGLNLLGDGLRDLTDPRRRQLT</sequence>
<dbReference type="PANTHER" id="PTHR43386:SF25">
    <property type="entry name" value="PEPTIDE ABC TRANSPORTER PERMEASE PROTEIN"/>
    <property type="match status" value="1"/>
</dbReference>
<keyword evidence="3" id="KW-1003">Cell membrane</keyword>
<evidence type="ECO:0000256" key="5">
    <source>
        <dbReference type="ARBA" id="ARBA00022989"/>
    </source>
</evidence>